<gene>
    <name evidence="3" type="ORF">FIU01_07020</name>
</gene>
<keyword evidence="1" id="KW-0812">Transmembrane</keyword>
<feature type="transmembrane region" description="Helical" evidence="1">
    <location>
        <begin position="198"/>
        <end position="216"/>
    </location>
</feature>
<evidence type="ECO:0000313" key="3">
    <source>
        <dbReference type="EMBL" id="QDC44296.1"/>
    </source>
</evidence>
<feature type="transmembrane region" description="Helical" evidence="1">
    <location>
        <begin position="277"/>
        <end position="295"/>
    </location>
</feature>
<name>A0A5B8CTB6_9PROT</name>
<evidence type="ECO:0000313" key="4">
    <source>
        <dbReference type="Proteomes" id="UP000311008"/>
    </source>
</evidence>
<dbReference type="AlphaFoldDB" id="A0A5B8CTB6"/>
<keyword evidence="1" id="KW-0472">Membrane</keyword>
<feature type="domain" description="Acyltransferase 3" evidence="2">
    <location>
        <begin position="5"/>
        <end position="316"/>
    </location>
</feature>
<evidence type="ECO:0000256" key="1">
    <source>
        <dbReference type="SAM" id="Phobius"/>
    </source>
</evidence>
<organism evidence="3 4">
    <name type="scientific">Methylophilus medardicus</name>
    <dbReference type="NCBI Taxonomy" id="2588534"/>
    <lineage>
        <taxon>Bacteria</taxon>
        <taxon>Pseudomonadati</taxon>
        <taxon>Pseudomonadota</taxon>
        <taxon>Betaproteobacteria</taxon>
        <taxon>Nitrosomonadales</taxon>
        <taxon>Methylophilaceae</taxon>
        <taxon>Methylophilus</taxon>
    </lineage>
</organism>
<keyword evidence="1" id="KW-1133">Transmembrane helix</keyword>
<dbReference type="KEGG" id="mmec:FIU01_07020"/>
<dbReference type="PANTHER" id="PTHR23028:SF53">
    <property type="entry name" value="ACYL_TRANSF_3 DOMAIN-CONTAINING PROTEIN"/>
    <property type="match status" value="1"/>
</dbReference>
<evidence type="ECO:0000259" key="2">
    <source>
        <dbReference type="Pfam" id="PF01757"/>
    </source>
</evidence>
<proteinExistence type="predicted"/>
<dbReference type="GO" id="GO:0000271">
    <property type="term" value="P:polysaccharide biosynthetic process"/>
    <property type="evidence" value="ECO:0007669"/>
    <property type="project" value="TreeGrafter"/>
</dbReference>
<accession>A0A5B8CTB6</accession>
<dbReference type="OrthoDB" id="9767863at2"/>
<feature type="transmembrane region" description="Helical" evidence="1">
    <location>
        <begin position="174"/>
        <end position="192"/>
    </location>
</feature>
<dbReference type="PANTHER" id="PTHR23028">
    <property type="entry name" value="ACETYLTRANSFERASE"/>
    <property type="match status" value="1"/>
</dbReference>
<feature type="transmembrane region" description="Helical" evidence="1">
    <location>
        <begin position="246"/>
        <end position="265"/>
    </location>
</feature>
<keyword evidence="3" id="KW-0808">Transferase</keyword>
<feature type="transmembrane region" description="Helical" evidence="1">
    <location>
        <begin position="80"/>
        <end position="100"/>
    </location>
</feature>
<dbReference type="Pfam" id="PF01757">
    <property type="entry name" value="Acyl_transf_3"/>
    <property type="match status" value="1"/>
</dbReference>
<dbReference type="EMBL" id="CP040946">
    <property type="protein sequence ID" value="QDC44296.1"/>
    <property type="molecule type" value="Genomic_DNA"/>
</dbReference>
<keyword evidence="3" id="KW-0012">Acyltransferase</keyword>
<dbReference type="GO" id="GO:0016020">
    <property type="term" value="C:membrane"/>
    <property type="evidence" value="ECO:0007669"/>
    <property type="project" value="TreeGrafter"/>
</dbReference>
<feature type="transmembrane region" description="Helical" evidence="1">
    <location>
        <begin position="141"/>
        <end position="162"/>
    </location>
</feature>
<dbReference type="Proteomes" id="UP000311008">
    <property type="component" value="Chromosome"/>
</dbReference>
<feature type="transmembrane region" description="Helical" evidence="1">
    <location>
        <begin position="223"/>
        <end position="240"/>
    </location>
</feature>
<dbReference type="InterPro" id="IPR050879">
    <property type="entry name" value="Acyltransferase_3"/>
</dbReference>
<reference evidence="4" key="1">
    <citation type="journal article" date="2019" name="ISME J.">
        <title>Evolution in action: habitat transition from sediment to the pelagial leads to genome streamlining in Methylophilaceae.</title>
        <authorList>
            <person name="Salcher M."/>
            <person name="Schaefle D."/>
            <person name="Kaspar M."/>
            <person name="Neuenschwander S.M."/>
            <person name="Ghai R."/>
        </authorList>
    </citation>
    <scope>NUCLEOTIDE SEQUENCE [LARGE SCALE GENOMIC DNA]</scope>
    <source>
        <strain evidence="4">MMS-M-51</strain>
    </source>
</reference>
<dbReference type="RefSeq" id="WP_140003628.1">
    <property type="nucleotide sequence ID" value="NZ_CP040946.1"/>
</dbReference>
<protein>
    <submittedName>
        <fullName evidence="3">Acyltransferase</fullName>
    </submittedName>
</protein>
<feature type="transmembrane region" description="Helical" evidence="1">
    <location>
        <begin position="40"/>
        <end position="60"/>
    </location>
</feature>
<feature type="transmembrane region" description="Helical" evidence="1">
    <location>
        <begin position="12"/>
        <end position="28"/>
    </location>
</feature>
<dbReference type="GO" id="GO:0016747">
    <property type="term" value="F:acyltransferase activity, transferring groups other than amino-acyl groups"/>
    <property type="evidence" value="ECO:0007669"/>
    <property type="project" value="InterPro"/>
</dbReference>
<feature type="transmembrane region" description="Helical" evidence="1">
    <location>
        <begin position="301"/>
        <end position="322"/>
    </location>
</feature>
<keyword evidence="4" id="KW-1185">Reference proteome</keyword>
<sequence length="339" mass="39115">MEKNNFDSVRICLALIVVLAHIYALTLFDEFRFLERIFDSNFAVKGFFAISGYLVTLSYFSSRSNLVFYEKRIRRIYPAYIISVCFCLIIGAIISQLSILDFLKSYETIKYLISNALFLNFIQPSLPRVFHNHPIVSLNGALWTIKVEVMLYLCLPMIIFFYKRIGLLKTTITIFILSVIWVYFFTFCFNGVKGEEIARQFPGQLSYFIVGSFLAVNHQKIKISLWITLLSIIALCYTSNPIARLIINPLTYTIIVIFLSTNALPKINAGKFGDISYGIYLFHFPIIQLTLHLGLFAPNPWFGFIVSLLTTLLFATCSWHFVEKRFLKRNSHYITSSMS</sequence>
<dbReference type="InterPro" id="IPR002656">
    <property type="entry name" value="Acyl_transf_3_dom"/>
</dbReference>